<gene>
    <name evidence="2" type="ORF">ACFYNQ_02695</name>
</gene>
<dbReference type="Gene3D" id="3.60.10.10">
    <property type="entry name" value="Endonuclease/exonuclease/phosphatase"/>
    <property type="match status" value="1"/>
</dbReference>
<dbReference type="RefSeq" id="WP_388102111.1">
    <property type="nucleotide sequence ID" value="NZ_JBIAHM010000001.1"/>
</dbReference>
<dbReference type="InterPro" id="IPR005135">
    <property type="entry name" value="Endo/exonuclease/phosphatase"/>
</dbReference>
<dbReference type="InterPro" id="IPR051916">
    <property type="entry name" value="GPI-anchor_lipid_remodeler"/>
</dbReference>
<dbReference type="InterPro" id="IPR036691">
    <property type="entry name" value="Endo/exonu/phosph_ase_sf"/>
</dbReference>
<dbReference type="PANTHER" id="PTHR14859:SF1">
    <property type="entry name" value="PGAP2-INTERACTING PROTEIN"/>
    <property type="match status" value="1"/>
</dbReference>
<dbReference type="GO" id="GO:0004519">
    <property type="term" value="F:endonuclease activity"/>
    <property type="evidence" value="ECO:0007669"/>
    <property type="project" value="UniProtKB-KW"/>
</dbReference>
<dbReference type="Proteomes" id="UP001601303">
    <property type="component" value="Unassembled WGS sequence"/>
</dbReference>
<comment type="caution">
    <text evidence="2">The sequence shown here is derived from an EMBL/GenBank/DDBJ whole genome shotgun (WGS) entry which is preliminary data.</text>
</comment>
<keyword evidence="3" id="KW-1185">Reference proteome</keyword>
<keyword evidence="2" id="KW-0378">Hydrolase</keyword>
<evidence type="ECO:0000313" key="2">
    <source>
        <dbReference type="EMBL" id="MFE9597472.1"/>
    </source>
</evidence>
<feature type="domain" description="Endonuclease/exonuclease/phosphatase" evidence="1">
    <location>
        <begin position="4"/>
        <end position="261"/>
    </location>
</feature>
<name>A0ABW6LX07_9ACTN</name>
<evidence type="ECO:0000259" key="1">
    <source>
        <dbReference type="Pfam" id="PF03372"/>
    </source>
</evidence>
<protein>
    <submittedName>
        <fullName evidence="2">Endonuclease/exonuclease/phosphatase family protein</fullName>
    </submittedName>
</protein>
<sequence>MRVVTWNLWWRYGPWEARQKAILAVLRELRPDVVGLQEVWDAQGTNLAEWLAGELGMHWTWGASHDPGFWQRRLGDPTVGIGNAILSRWPVAERAVLPLPPGDGDGGRLALYAALDAPGHRVPFFTVHLSSATDASAVRCQQVTALAEFVAEHTGDGPFPPVVTGDFNAWPDSDEIRLFGGYRTAPPVPGQVLIDAWDFAEPGAPSATWDLANPYVAGTFGPSVRIDYVFVVPTGKGGPGHVRGVRRAGDGPVDGVWPTDHAAVVVDLSDGLTS</sequence>
<proteinExistence type="predicted"/>
<keyword evidence="2" id="KW-0540">Nuclease</keyword>
<dbReference type="EMBL" id="JBIAHM010000001">
    <property type="protein sequence ID" value="MFE9597472.1"/>
    <property type="molecule type" value="Genomic_DNA"/>
</dbReference>
<dbReference type="PANTHER" id="PTHR14859">
    <property type="entry name" value="CALCOFLUOR WHITE HYPERSENSITIVE PROTEIN PRECURSOR"/>
    <property type="match status" value="1"/>
</dbReference>
<accession>A0ABW6LX07</accession>
<keyword evidence="2" id="KW-0255">Endonuclease</keyword>
<organism evidence="2 3">
    <name type="scientific">Streptomyces hokutonensis</name>
    <dbReference type="NCBI Taxonomy" id="1306990"/>
    <lineage>
        <taxon>Bacteria</taxon>
        <taxon>Bacillati</taxon>
        <taxon>Actinomycetota</taxon>
        <taxon>Actinomycetes</taxon>
        <taxon>Kitasatosporales</taxon>
        <taxon>Streptomycetaceae</taxon>
        <taxon>Streptomyces</taxon>
    </lineage>
</organism>
<dbReference type="SUPFAM" id="SSF56219">
    <property type="entry name" value="DNase I-like"/>
    <property type="match status" value="1"/>
</dbReference>
<evidence type="ECO:0000313" key="3">
    <source>
        <dbReference type="Proteomes" id="UP001601303"/>
    </source>
</evidence>
<reference evidence="2 3" key="1">
    <citation type="submission" date="2024-10" db="EMBL/GenBank/DDBJ databases">
        <title>The Natural Products Discovery Center: Release of the First 8490 Sequenced Strains for Exploring Actinobacteria Biosynthetic Diversity.</title>
        <authorList>
            <person name="Kalkreuter E."/>
            <person name="Kautsar S.A."/>
            <person name="Yang D."/>
            <person name="Bader C.D."/>
            <person name="Teijaro C.N."/>
            <person name="Fluegel L."/>
            <person name="Davis C.M."/>
            <person name="Simpson J.R."/>
            <person name="Lauterbach L."/>
            <person name="Steele A.D."/>
            <person name="Gui C."/>
            <person name="Meng S."/>
            <person name="Li G."/>
            <person name="Viehrig K."/>
            <person name="Ye F."/>
            <person name="Su P."/>
            <person name="Kiefer A.F."/>
            <person name="Nichols A."/>
            <person name="Cepeda A.J."/>
            <person name="Yan W."/>
            <person name="Fan B."/>
            <person name="Jiang Y."/>
            <person name="Adhikari A."/>
            <person name="Zheng C.-J."/>
            <person name="Schuster L."/>
            <person name="Cowan T.M."/>
            <person name="Smanski M.J."/>
            <person name="Chevrette M.G."/>
            <person name="De Carvalho L.P.S."/>
            <person name="Shen B."/>
        </authorList>
    </citation>
    <scope>NUCLEOTIDE SEQUENCE [LARGE SCALE GENOMIC DNA]</scope>
    <source>
        <strain evidence="2 3">NPDC006488</strain>
    </source>
</reference>
<dbReference type="Pfam" id="PF03372">
    <property type="entry name" value="Exo_endo_phos"/>
    <property type="match status" value="1"/>
</dbReference>